<organism evidence="3 4">
    <name type="scientific">Streptomyces synnematoformans</name>
    <dbReference type="NCBI Taxonomy" id="415721"/>
    <lineage>
        <taxon>Bacteria</taxon>
        <taxon>Bacillati</taxon>
        <taxon>Actinomycetota</taxon>
        <taxon>Actinomycetes</taxon>
        <taxon>Kitasatosporales</taxon>
        <taxon>Streptomycetaceae</taxon>
        <taxon>Streptomyces</taxon>
    </lineage>
</organism>
<accession>A0ABN2XLU9</accession>
<gene>
    <name evidence="3" type="ORF">GCM10009802_12770</name>
</gene>
<evidence type="ECO:0000259" key="2">
    <source>
        <dbReference type="Pfam" id="PF14028"/>
    </source>
</evidence>
<dbReference type="EMBL" id="BAAAPF010000021">
    <property type="protein sequence ID" value="GAA2113821.1"/>
    <property type="molecule type" value="Genomic_DNA"/>
</dbReference>
<dbReference type="Pfam" id="PF14028">
    <property type="entry name" value="Lant_dehydr_C"/>
    <property type="match status" value="1"/>
</dbReference>
<sequence>MLRAYPPRHVGSENVLRVMPVLDHVISLAEHRHGDRHIPVTDLAVAADSTRLYVLSRSRRRVIEPMLPHAGARHTMPQLARLLLEIPRSTHPAVTAFDWGTAACLPHLPRVRYGRSILAPAQWRIDPADLPGQNARAHRWAAAWQTLRDVRHLPASIAVGDGDRRLRLNLDQAMDRAVLRSHLHAADRPVTVTEAPDDTEHSWCGGRAHEIVFPLTPTAPPAAAPSFFAVPPPESVGRAGEGVVFAKLYGPSETMGDILIRHLPTLWARWEKPPRWWFVRYRRPRPHLRLRVRDVDTEQAAGHLVAWAARLRQAGLAGEIAFDTYRPETGRYGTGADMDAAEDLFAADSAAVLAQLAFLAAHLEIPPQALTAASIADLAAAVMGGRQAGLGWLLEHPQYADGAGAQDRQMRRHTLHLARDGALQDLPDGSSLAAAWAARTQAAADYTARLTVSGKPPAPATVLGSLLHLHHVRAHAFEEAREATTYKLARAVALASAARHTDRQHQGGDR</sequence>
<evidence type="ECO:0000313" key="4">
    <source>
        <dbReference type="Proteomes" id="UP001500443"/>
    </source>
</evidence>
<proteinExistence type="predicted"/>
<dbReference type="Pfam" id="PF04738">
    <property type="entry name" value="Lant_dehydr_N"/>
    <property type="match status" value="1"/>
</dbReference>
<name>A0ABN2XLU9_9ACTN</name>
<dbReference type="InterPro" id="IPR023809">
    <property type="entry name" value="Thiopep_bacteriocin_synth_dom"/>
</dbReference>
<dbReference type="RefSeq" id="WP_344288736.1">
    <property type="nucleotide sequence ID" value="NZ_BAAAPF010000021.1"/>
</dbReference>
<evidence type="ECO:0008006" key="5">
    <source>
        <dbReference type="Google" id="ProtNLM"/>
    </source>
</evidence>
<comment type="caution">
    <text evidence="3">The sequence shown here is derived from an EMBL/GenBank/DDBJ whole genome shotgun (WGS) entry which is preliminary data.</text>
</comment>
<protein>
    <recommendedName>
        <fullName evidence="5">Lantibiotic dehydratase</fullName>
    </recommendedName>
</protein>
<feature type="domain" description="Lantibiotic dehydratase N-terminal" evidence="1">
    <location>
        <begin position="5"/>
        <end position="179"/>
    </location>
</feature>
<feature type="domain" description="Thiopeptide-type bacteriocin biosynthesis" evidence="2">
    <location>
        <begin position="245"/>
        <end position="491"/>
    </location>
</feature>
<evidence type="ECO:0000313" key="3">
    <source>
        <dbReference type="EMBL" id="GAA2113821.1"/>
    </source>
</evidence>
<dbReference type="Proteomes" id="UP001500443">
    <property type="component" value="Unassembled WGS sequence"/>
</dbReference>
<evidence type="ECO:0000259" key="1">
    <source>
        <dbReference type="Pfam" id="PF04738"/>
    </source>
</evidence>
<reference evidence="3 4" key="1">
    <citation type="journal article" date="2019" name="Int. J. Syst. Evol. Microbiol.">
        <title>The Global Catalogue of Microorganisms (GCM) 10K type strain sequencing project: providing services to taxonomists for standard genome sequencing and annotation.</title>
        <authorList>
            <consortium name="The Broad Institute Genomics Platform"/>
            <consortium name="The Broad Institute Genome Sequencing Center for Infectious Disease"/>
            <person name="Wu L."/>
            <person name="Ma J."/>
        </authorList>
    </citation>
    <scope>NUCLEOTIDE SEQUENCE [LARGE SCALE GENOMIC DNA]</scope>
    <source>
        <strain evidence="3 4">JCM 15481</strain>
    </source>
</reference>
<dbReference type="InterPro" id="IPR006827">
    <property type="entry name" value="Lant_deHydtase_N"/>
</dbReference>
<keyword evidence="4" id="KW-1185">Reference proteome</keyword>
<dbReference type="NCBIfam" id="TIGR03891">
    <property type="entry name" value="thiopep_ocin"/>
    <property type="match status" value="1"/>
</dbReference>